<dbReference type="SUPFAM" id="SSF55729">
    <property type="entry name" value="Acyl-CoA N-acyltransferases (Nat)"/>
    <property type="match status" value="1"/>
</dbReference>
<dbReference type="InterPro" id="IPR000182">
    <property type="entry name" value="GNAT_dom"/>
</dbReference>
<keyword evidence="3" id="KW-1185">Reference proteome</keyword>
<evidence type="ECO:0000259" key="1">
    <source>
        <dbReference type="PROSITE" id="PS51186"/>
    </source>
</evidence>
<comment type="caution">
    <text evidence="2">The sequence shown here is derived from an EMBL/GenBank/DDBJ whole genome shotgun (WGS) entry which is preliminary data.</text>
</comment>
<organism evidence="2 3">
    <name type="scientific">Rubellimicrobium rubrum</name>
    <dbReference type="NCBI Taxonomy" id="2585369"/>
    <lineage>
        <taxon>Bacteria</taxon>
        <taxon>Pseudomonadati</taxon>
        <taxon>Pseudomonadota</taxon>
        <taxon>Alphaproteobacteria</taxon>
        <taxon>Rhodobacterales</taxon>
        <taxon>Roseobacteraceae</taxon>
        <taxon>Rubellimicrobium</taxon>
    </lineage>
</organism>
<dbReference type="Pfam" id="PF18014">
    <property type="entry name" value="Acetyltransf_18"/>
    <property type="match status" value="1"/>
</dbReference>
<dbReference type="InterPro" id="IPR052729">
    <property type="entry name" value="Acyl/Acetyltrans_Enzymes"/>
</dbReference>
<dbReference type="OrthoDB" id="20916at2"/>
<dbReference type="Gene3D" id="3.40.630.90">
    <property type="match status" value="1"/>
</dbReference>
<sequence length="275" mass="29845">MTRVCIKGMESGELDEVLGWAETEGWNPGLDDAAAFHSADPAGFLLALCDGEPVGAISVVNHSDRYAFLGLYICRPDWRGQGIGSMLWKRGLAHGGARTIGLDGVAAQEANYARSGFVRNGATLRFEGRQNGSRRPGVRPALPQDLERIEHLDRAATGVERPRFLSAWVKPSLHRRTLVFEDNQGVQAFATVRACRTGCKIGPIVAPDAAHAMALVASADGPEPWIIDVPEANDAFIRDLRALGYHETFRTARMYRGSHAPGNGWEQAIATMELG</sequence>
<dbReference type="InterPro" id="IPR041496">
    <property type="entry name" value="YitH/HolE_GNAT"/>
</dbReference>
<dbReference type="AlphaFoldDB" id="A0A5C4MQ80"/>
<dbReference type="InterPro" id="IPR016181">
    <property type="entry name" value="Acyl_CoA_acyltransferase"/>
</dbReference>
<dbReference type="Pfam" id="PF00583">
    <property type="entry name" value="Acetyltransf_1"/>
    <property type="match status" value="1"/>
</dbReference>
<feature type="domain" description="N-acetyltransferase" evidence="1">
    <location>
        <begin position="4"/>
        <end position="145"/>
    </location>
</feature>
<reference evidence="2 3" key="1">
    <citation type="submission" date="2019-06" db="EMBL/GenBank/DDBJ databases">
        <title>YIM 131921 draft genome.</title>
        <authorList>
            <person name="Jiang L."/>
        </authorList>
    </citation>
    <scope>NUCLEOTIDE SEQUENCE [LARGE SCALE GENOMIC DNA]</scope>
    <source>
        <strain evidence="2 3">YIM 131921</strain>
    </source>
</reference>
<dbReference type="PANTHER" id="PTHR47237">
    <property type="entry name" value="SLL0310 PROTEIN"/>
    <property type="match status" value="1"/>
</dbReference>
<dbReference type="GO" id="GO:0016747">
    <property type="term" value="F:acyltransferase activity, transferring groups other than amino-acyl groups"/>
    <property type="evidence" value="ECO:0007669"/>
    <property type="project" value="InterPro"/>
</dbReference>
<dbReference type="EMBL" id="VDFU01000025">
    <property type="protein sequence ID" value="TNC47476.1"/>
    <property type="molecule type" value="Genomic_DNA"/>
</dbReference>
<evidence type="ECO:0000313" key="2">
    <source>
        <dbReference type="EMBL" id="TNC47476.1"/>
    </source>
</evidence>
<gene>
    <name evidence="2" type="ORF">FHG66_16480</name>
</gene>
<keyword evidence="2" id="KW-0808">Transferase</keyword>
<dbReference type="RefSeq" id="WP_139078149.1">
    <property type="nucleotide sequence ID" value="NZ_VDFU01000025.1"/>
</dbReference>
<proteinExistence type="predicted"/>
<protein>
    <submittedName>
        <fullName evidence="2">GNAT family N-acetyltransferase</fullName>
    </submittedName>
</protein>
<accession>A0A5C4MQ80</accession>
<name>A0A5C4MQ80_9RHOB</name>
<evidence type="ECO:0000313" key="3">
    <source>
        <dbReference type="Proteomes" id="UP000305887"/>
    </source>
</evidence>
<dbReference type="CDD" id="cd04301">
    <property type="entry name" value="NAT_SF"/>
    <property type="match status" value="1"/>
</dbReference>
<dbReference type="PANTHER" id="PTHR47237:SF1">
    <property type="entry name" value="SLL0310 PROTEIN"/>
    <property type="match status" value="1"/>
</dbReference>
<dbReference type="Proteomes" id="UP000305887">
    <property type="component" value="Unassembled WGS sequence"/>
</dbReference>
<dbReference type="PROSITE" id="PS51186">
    <property type="entry name" value="GNAT"/>
    <property type="match status" value="1"/>
</dbReference>
<dbReference type="Gene3D" id="3.40.630.30">
    <property type="match status" value="1"/>
</dbReference>